<name>P90991_CAEEL</name>
<dbReference type="Bgee" id="WBGene00015191">
    <property type="expression patterns" value="Expressed in germ line (C elegans) and 4 other cell types or tissues"/>
</dbReference>
<reference evidence="1 2" key="1">
    <citation type="journal article" date="1998" name="Science">
        <title>Genome sequence of the nematode C. elegans: a platform for investigating biology.</title>
        <authorList>
            <consortium name="The C. elegans sequencing consortium"/>
            <person name="Sulson J.E."/>
            <person name="Waterston R."/>
        </authorList>
    </citation>
    <scope>NUCLEOTIDE SEQUENCE [LARGE SCALE GENOMIC DNA]</scope>
    <source>
        <strain evidence="1 2">Bristol N2</strain>
    </source>
</reference>
<dbReference type="Proteomes" id="UP000001940">
    <property type="component" value="Chromosome II"/>
</dbReference>
<keyword evidence="4" id="KW-1267">Proteomics identification</keyword>
<sequence>MDIWVNLLSDRLESPNFEFITDFIGGKCVVQKDYLEDEKSQSSSGWLLHVYFRPEEFLDRPFVADIIFRCGTRRREVFSVLLKNDCFFAHMRVKEKTGRLIIAARIRKMLCELDLSKPSGSRQFVVQNFENQLKDGRIFYVNLAKLGQIGGDLFKKWQTVENVQQLSLANETMENRMIEVLMEATAKYDDIVVIRHSFHRLIQLAQTYRMHKLMRVIEENLSETKLMNWDEKILLALQYRMSQLYVQVQRKYLLTPWNILCRIQRLYLSNYAAKSGNASNPYDMIHKNLMQMVMMSDENICIG</sequence>
<dbReference type="PeptideAtlas" id="P90991"/>
<evidence type="ECO:0000313" key="2">
    <source>
        <dbReference type="Proteomes" id="UP000001940"/>
    </source>
</evidence>
<dbReference type="InParanoid" id="P90991"/>
<dbReference type="AGR" id="WB:WBGene00015191"/>
<dbReference type="eggNOG" id="ENOG502SCTU">
    <property type="taxonomic scope" value="Eukaryota"/>
</dbReference>
<dbReference type="HOGENOM" id="CLU_918993_0_0_1"/>
<evidence type="ECO:0007829" key="4">
    <source>
        <dbReference type="PeptideAtlas" id="P90991"/>
    </source>
</evidence>
<protein>
    <submittedName>
        <fullName evidence="1">Lant_dehydr_C domain-containing protein</fullName>
    </submittedName>
</protein>
<dbReference type="OMA" id="YRMHKLM"/>
<dbReference type="SMR" id="P90991"/>
<dbReference type="AlphaFoldDB" id="P90991"/>
<dbReference type="PaxDb" id="6239-B0432.10.1"/>
<dbReference type="GeneID" id="173413"/>
<organism evidence="1 2">
    <name type="scientific">Caenorhabditis elegans</name>
    <dbReference type="NCBI Taxonomy" id="6239"/>
    <lineage>
        <taxon>Eukaryota</taxon>
        <taxon>Metazoa</taxon>
        <taxon>Ecdysozoa</taxon>
        <taxon>Nematoda</taxon>
        <taxon>Chromadorea</taxon>
        <taxon>Rhabditida</taxon>
        <taxon>Rhabditina</taxon>
        <taxon>Rhabditomorpha</taxon>
        <taxon>Rhabditoidea</taxon>
        <taxon>Rhabditidae</taxon>
        <taxon>Peloderinae</taxon>
        <taxon>Caenorhabditis</taxon>
    </lineage>
</organism>
<dbReference type="STRING" id="6239.B0432.10.3"/>
<dbReference type="FunCoup" id="P90991">
    <property type="interactions" value="234"/>
</dbReference>
<keyword evidence="2" id="KW-1185">Reference proteome</keyword>
<dbReference type="PIR" id="T25458">
    <property type="entry name" value="T25458"/>
</dbReference>
<proteinExistence type="evidence at protein level"/>
<gene>
    <name evidence="1 3" type="ORF">B0432.10</name>
    <name evidence="1" type="ORF">CELE_B0432.10</name>
</gene>
<accession>P90991</accession>
<dbReference type="RefSeq" id="NP_493693.1">
    <property type="nucleotide sequence ID" value="NM_061292.7"/>
</dbReference>
<evidence type="ECO:0000313" key="1">
    <source>
        <dbReference type="EMBL" id="CCD61942.1"/>
    </source>
</evidence>
<dbReference type="KEGG" id="cel:CELE_B0432.10"/>
<dbReference type="UCSC" id="B0432.10.1">
    <property type="organism name" value="c. elegans"/>
</dbReference>
<dbReference type="CTD" id="173413"/>
<dbReference type="OrthoDB" id="5810718at2759"/>
<dbReference type="WormBase" id="B0432.10">
    <property type="protein sequence ID" value="CE07748"/>
    <property type="gene ID" value="WBGene00015191"/>
</dbReference>
<evidence type="ECO:0000313" key="3">
    <source>
        <dbReference type="WormBase" id="B0432.10"/>
    </source>
</evidence>
<dbReference type="EMBL" id="BX284602">
    <property type="protein sequence ID" value="CCD61942.1"/>
    <property type="molecule type" value="Genomic_DNA"/>
</dbReference>